<reference evidence="6" key="1">
    <citation type="journal article" date="2021" name="PeerJ">
        <title>Extensive microbial diversity within the chicken gut microbiome revealed by metagenomics and culture.</title>
        <authorList>
            <person name="Gilroy R."/>
            <person name="Ravi A."/>
            <person name="Getino M."/>
            <person name="Pursley I."/>
            <person name="Horton D.L."/>
            <person name="Alikhan N.F."/>
            <person name="Baker D."/>
            <person name="Gharbi K."/>
            <person name="Hall N."/>
            <person name="Watson M."/>
            <person name="Adriaenssens E.M."/>
            <person name="Foster-Nyarko E."/>
            <person name="Jarju S."/>
            <person name="Secka A."/>
            <person name="Antonio M."/>
            <person name="Oren A."/>
            <person name="Chaudhuri R.R."/>
            <person name="La Ragione R."/>
            <person name="Hildebrand F."/>
            <person name="Pallen M.J."/>
        </authorList>
    </citation>
    <scope>NUCLEOTIDE SEQUENCE</scope>
    <source>
        <strain evidence="6">ChiHecec2B26-7398</strain>
    </source>
</reference>
<dbReference type="PANTHER" id="PTHR39210">
    <property type="entry name" value="HEPARIN-SULFATE LYASE"/>
    <property type="match status" value="1"/>
</dbReference>
<feature type="domain" description="Heparinase II/III-like C-terminal" evidence="5">
    <location>
        <begin position="387"/>
        <end position="451"/>
    </location>
</feature>
<sequence length="606" mass="66669">MLTELLAARPDFTPGRWVPCPPLRDRAAWDALPGFDRWLYGGGEAARAAKQLPPLPLHLWLDFTATGNRARYEHAYFARRRLLCRLAMAECMGATGEYLAPIADLAWAICEESAWQLPAHNSYIRDTPQLPLPDTTRPVVDLFAAETGALLAMLHYLLGHALDAAYHGLDARLTREVERRVLRPWGSAHFWWMGNGDEPMCNWTTWCTQNCLIATALLHPGSPRRIRAAVQQAAYSVDCFLKDYGDDGACSEGAQYYRHAALTLYNALELLCALAPGVFDAVWQQPKIRNMAEYIAQMHVAGPYYLNFADCSPLAGARGAREYLFGKRVGSAPLMALAAADLAADEDPDRITAADDSEGINLFYMVQTAFAEGEIRAYARGAHTEAPADAWYPSVGLRVVRAGAYTAGLKAGNNADSHNHNDTGSVTLYKDGRPLLIDVGVETYSKKTFSPQRYEIWTMQSCWHNLPQFVGEGCVYDEHDGAPYAARDVQPLPGGLAMDLAPAYGDVPGLGYYRRTARLTGAGLTIEDETDWPGEVRLTLMSEQPPAVQGGAVRFGALGEVQPTGQLLGIETEAVPVTDARLRTAWPDTLYRTVVRFTGQLQLTVR</sequence>
<gene>
    <name evidence="6" type="ORF">H9846_04065</name>
</gene>
<dbReference type="EMBL" id="DXEI01000063">
    <property type="protein sequence ID" value="HIX94613.1"/>
    <property type="molecule type" value="Genomic_DNA"/>
</dbReference>
<dbReference type="AlphaFoldDB" id="A0A9D2BUH2"/>
<evidence type="ECO:0000313" key="7">
    <source>
        <dbReference type="Proteomes" id="UP000886751"/>
    </source>
</evidence>
<dbReference type="InterPro" id="IPR012480">
    <property type="entry name" value="Hepar_II_III_C"/>
</dbReference>
<comment type="subcellular location">
    <subcellularLocation>
        <location evidence="1">Periplasm</location>
    </subcellularLocation>
</comment>
<evidence type="ECO:0000256" key="2">
    <source>
        <dbReference type="ARBA" id="ARBA00022729"/>
    </source>
</evidence>
<accession>A0A9D2BUH2</accession>
<dbReference type="PANTHER" id="PTHR39210:SF1">
    <property type="entry name" value="HEPARIN-SULFATE LYASE"/>
    <property type="match status" value="1"/>
</dbReference>
<keyword evidence="2" id="KW-0732">Signal</keyword>
<dbReference type="Pfam" id="PF07940">
    <property type="entry name" value="Hepar_II_III_C"/>
    <property type="match status" value="1"/>
</dbReference>
<dbReference type="Gene3D" id="1.50.10.100">
    <property type="entry name" value="Chondroitin AC/alginate lyase"/>
    <property type="match status" value="1"/>
</dbReference>
<proteinExistence type="predicted"/>
<keyword evidence="3" id="KW-0574">Periplasm</keyword>
<dbReference type="Gene3D" id="2.70.98.70">
    <property type="match status" value="1"/>
</dbReference>
<evidence type="ECO:0000256" key="4">
    <source>
        <dbReference type="ARBA" id="ARBA00023239"/>
    </source>
</evidence>
<protein>
    <submittedName>
        <fullName evidence="6">Heparinase II/III-family protein</fullName>
    </submittedName>
</protein>
<evidence type="ECO:0000256" key="3">
    <source>
        <dbReference type="ARBA" id="ARBA00022764"/>
    </source>
</evidence>
<dbReference type="InterPro" id="IPR008929">
    <property type="entry name" value="Chondroitin_lyas"/>
</dbReference>
<evidence type="ECO:0000313" key="6">
    <source>
        <dbReference type="EMBL" id="HIX94613.1"/>
    </source>
</evidence>
<organism evidence="6 7">
    <name type="scientific">Candidatus Gemmiger excrementipullorum</name>
    <dbReference type="NCBI Taxonomy" id="2838610"/>
    <lineage>
        <taxon>Bacteria</taxon>
        <taxon>Bacillati</taxon>
        <taxon>Bacillota</taxon>
        <taxon>Clostridia</taxon>
        <taxon>Eubacteriales</taxon>
        <taxon>Gemmiger</taxon>
    </lineage>
</organism>
<name>A0A9D2BUH2_9FIRM</name>
<dbReference type="Proteomes" id="UP000886751">
    <property type="component" value="Unassembled WGS sequence"/>
</dbReference>
<comment type="caution">
    <text evidence="6">The sequence shown here is derived from an EMBL/GenBank/DDBJ whole genome shotgun (WGS) entry which is preliminary data.</text>
</comment>
<dbReference type="GO" id="GO:0016829">
    <property type="term" value="F:lyase activity"/>
    <property type="evidence" value="ECO:0007669"/>
    <property type="project" value="UniProtKB-KW"/>
</dbReference>
<keyword evidence="4" id="KW-0456">Lyase</keyword>
<evidence type="ECO:0000256" key="1">
    <source>
        <dbReference type="ARBA" id="ARBA00004418"/>
    </source>
</evidence>
<reference evidence="6" key="2">
    <citation type="submission" date="2021-04" db="EMBL/GenBank/DDBJ databases">
        <authorList>
            <person name="Gilroy R."/>
        </authorList>
    </citation>
    <scope>NUCLEOTIDE SEQUENCE</scope>
    <source>
        <strain evidence="6">ChiHecec2B26-7398</strain>
    </source>
</reference>
<dbReference type="GO" id="GO:0042597">
    <property type="term" value="C:periplasmic space"/>
    <property type="evidence" value="ECO:0007669"/>
    <property type="project" value="UniProtKB-SubCell"/>
</dbReference>
<evidence type="ECO:0000259" key="5">
    <source>
        <dbReference type="Pfam" id="PF07940"/>
    </source>
</evidence>
<dbReference type="SUPFAM" id="SSF48230">
    <property type="entry name" value="Chondroitin AC/alginate lyase"/>
    <property type="match status" value="1"/>
</dbReference>